<sequence length="160" mass="17074">MLEDKLTEVEAMGIQPPWTFDQLVNIAYEKKAGQSQSKKSANVLEATAISTDNPHLWDVMSNEKGKTANMLTAAPSQPEAPPSVAVLDSVKEVCPTFKTAEGRVRSAPRLIMVDGGSNINLFNNKAVPSLGIPLPGAPVQVSGWSDSVPRCHPSSAVTHK</sequence>
<name>A0AB34IQD5_PRYPA</name>
<dbReference type="EMBL" id="JBGBPQ010000021">
    <property type="protein sequence ID" value="KAL1503899.1"/>
    <property type="molecule type" value="Genomic_DNA"/>
</dbReference>
<accession>A0AB34IQD5</accession>
<reference evidence="1 2" key="1">
    <citation type="journal article" date="2024" name="Science">
        <title>Giant polyketide synthase enzymes in the biosynthesis of giant marine polyether toxins.</title>
        <authorList>
            <person name="Fallon T.R."/>
            <person name="Shende V.V."/>
            <person name="Wierzbicki I.H."/>
            <person name="Pendleton A.L."/>
            <person name="Watervoot N.F."/>
            <person name="Auber R.P."/>
            <person name="Gonzalez D.J."/>
            <person name="Wisecaver J.H."/>
            <person name="Moore B.S."/>
        </authorList>
    </citation>
    <scope>NUCLEOTIDE SEQUENCE [LARGE SCALE GENOMIC DNA]</scope>
    <source>
        <strain evidence="1 2">12B1</strain>
    </source>
</reference>
<organism evidence="1 2">
    <name type="scientific">Prymnesium parvum</name>
    <name type="common">Toxic golden alga</name>
    <dbReference type="NCBI Taxonomy" id="97485"/>
    <lineage>
        <taxon>Eukaryota</taxon>
        <taxon>Haptista</taxon>
        <taxon>Haptophyta</taxon>
        <taxon>Prymnesiophyceae</taxon>
        <taxon>Prymnesiales</taxon>
        <taxon>Prymnesiaceae</taxon>
        <taxon>Prymnesium</taxon>
    </lineage>
</organism>
<dbReference type="AlphaFoldDB" id="A0AB34IQD5"/>
<keyword evidence="2" id="KW-1185">Reference proteome</keyword>
<evidence type="ECO:0000313" key="1">
    <source>
        <dbReference type="EMBL" id="KAL1503899.1"/>
    </source>
</evidence>
<protein>
    <recommendedName>
        <fullName evidence="3">Phospholipase B-like</fullName>
    </recommendedName>
</protein>
<evidence type="ECO:0008006" key="3">
    <source>
        <dbReference type="Google" id="ProtNLM"/>
    </source>
</evidence>
<evidence type="ECO:0000313" key="2">
    <source>
        <dbReference type="Proteomes" id="UP001515480"/>
    </source>
</evidence>
<comment type="caution">
    <text evidence="1">The sequence shown here is derived from an EMBL/GenBank/DDBJ whole genome shotgun (WGS) entry which is preliminary data.</text>
</comment>
<dbReference type="Proteomes" id="UP001515480">
    <property type="component" value="Unassembled WGS sequence"/>
</dbReference>
<proteinExistence type="predicted"/>
<gene>
    <name evidence="1" type="ORF">AB1Y20_012361</name>
</gene>